<dbReference type="AlphaFoldDB" id="A0AAW0AS74"/>
<dbReference type="Proteomes" id="UP001362999">
    <property type="component" value="Unassembled WGS sequence"/>
</dbReference>
<evidence type="ECO:0000313" key="2">
    <source>
        <dbReference type="Proteomes" id="UP001362999"/>
    </source>
</evidence>
<accession>A0AAW0AS74</accession>
<protein>
    <recommendedName>
        <fullName evidence="3">F-box domain-containing protein</fullName>
    </recommendedName>
</protein>
<dbReference type="SUPFAM" id="SSF52047">
    <property type="entry name" value="RNI-like"/>
    <property type="match status" value="1"/>
</dbReference>
<sequence length="449" mass="50851">MSLHRLGVNWCALAMENYAKQLCLYDPGLYISAAKSVDSLPKEIIRRIIAFVPDPFDLEPASWMDNIHRLRGVCQLWRDIVFTSPTFFSKIVIHSKKRPECIQDWLNRSGTTDLTMYFALGCEGEDPLEDYVAMRDFTNLLTGCMHRCQKLFFHAHTAIGTRLLFRMLDIINAASVPVLHVTAEDDFSPHIPLMFASTTARVQHVVAESCALVLLPASLTALELRNLSPHFELTGAQVREALSAAPALQDLLVHEVSVFEVDGPRLTLPALTSLNFRCSSDSQADFISILDLPELRLLVLQVEDDDLFETITKYLNHGSKVARLSLSISSPSLHSMRSFFRTMPQLRWLRVTTSDEFLNNTVGALVLSSPDAFRSMQRMEFGDYVDEELLIGILRRLASSSSMEIMSRVSDVFKGRVKLQRLTMEGEDAAKKYQWVDNGDYWNDKEEHV</sequence>
<evidence type="ECO:0000313" key="1">
    <source>
        <dbReference type="EMBL" id="KAK7016257.1"/>
    </source>
</evidence>
<dbReference type="InterPro" id="IPR032675">
    <property type="entry name" value="LRR_dom_sf"/>
</dbReference>
<evidence type="ECO:0008006" key="3">
    <source>
        <dbReference type="Google" id="ProtNLM"/>
    </source>
</evidence>
<reference evidence="1 2" key="1">
    <citation type="journal article" date="2024" name="J Genomics">
        <title>Draft genome sequencing and assembly of Favolaschia claudopus CIRM-BRFM 2984 isolated from oak limbs.</title>
        <authorList>
            <person name="Navarro D."/>
            <person name="Drula E."/>
            <person name="Chaduli D."/>
            <person name="Cazenave R."/>
            <person name="Ahrendt S."/>
            <person name="Wang J."/>
            <person name="Lipzen A."/>
            <person name="Daum C."/>
            <person name="Barry K."/>
            <person name="Grigoriev I.V."/>
            <person name="Favel A."/>
            <person name="Rosso M.N."/>
            <person name="Martin F."/>
        </authorList>
    </citation>
    <scope>NUCLEOTIDE SEQUENCE [LARGE SCALE GENOMIC DNA]</scope>
    <source>
        <strain evidence="1 2">CIRM-BRFM 2984</strain>
    </source>
</reference>
<dbReference type="EMBL" id="JAWWNJ010000051">
    <property type="protein sequence ID" value="KAK7016257.1"/>
    <property type="molecule type" value="Genomic_DNA"/>
</dbReference>
<comment type="caution">
    <text evidence="1">The sequence shown here is derived from an EMBL/GenBank/DDBJ whole genome shotgun (WGS) entry which is preliminary data.</text>
</comment>
<keyword evidence="2" id="KW-1185">Reference proteome</keyword>
<proteinExistence type="predicted"/>
<name>A0AAW0AS74_9AGAR</name>
<dbReference type="Gene3D" id="3.80.10.10">
    <property type="entry name" value="Ribonuclease Inhibitor"/>
    <property type="match status" value="1"/>
</dbReference>
<gene>
    <name evidence="1" type="ORF">R3P38DRAFT_2785900</name>
</gene>
<organism evidence="1 2">
    <name type="scientific">Favolaschia claudopus</name>
    <dbReference type="NCBI Taxonomy" id="2862362"/>
    <lineage>
        <taxon>Eukaryota</taxon>
        <taxon>Fungi</taxon>
        <taxon>Dikarya</taxon>
        <taxon>Basidiomycota</taxon>
        <taxon>Agaricomycotina</taxon>
        <taxon>Agaricomycetes</taxon>
        <taxon>Agaricomycetidae</taxon>
        <taxon>Agaricales</taxon>
        <taxon>Marasmiineae</taxon>
        <taxon>Mycenaceae</taxon>
        <taxon>Favolaschia</taxon>
    </lineage>
</organism>